<protein>
    <submittedName>
        <fullName evidence="2">Polyisoprenoid-binding protein</fullName>
    </submittedName>
</protein>
<gene>
    <name evidence="2" type="ORF">ENP34_13975</name>
</gene>
<dbReference type="AlphaFoldDB" id="A0A831TIB4"/>
<name>A0A831TIB4_9BACT</name>
<dbReference type="PANTHER" id="PTHR34406">
    <property type="entry name" value="PROTEIN YCEI"/>
    <property type="match status" value="1"/>
</dbReference>
<dbReference type="PANTHER" id="PTHR34406:SF1">
    <property type="entry name" value="PROTEIN YCEI"/>
    <property type="match status" value="1"/>
</dbReference>
<feature type="domain" description="Lipid/polyisoprenoid-binding YceI-like" evidence="1">
    <location>
        <begin position="15"/>
        <end position="184"/>
    </location>
</feature>
<comment type="caution">
    <text evidence="2">The sequence shown here is derived from an EMBL/GenBank/DDBJ whole genome shotgun (WGS) entry which is preliminary data.</text>
</comment>
<evidence type="ECO:0000313" key="2">
    <source>
        <dbReference type="EMBL" id="HEG92525.1"/>
    </source>
</evidence>
<accession>A0A831TIB4</accession>
<sequence length="191" mass="21246">MQQRTVAPEVTGVARWEIDPVHSEIAFSVRHMMVATVRGRFNQFQGVIEFDPAHPESGRVEVTIDAASIDTRNEQRDNHLRSPDFLNVEQYPTITFVSKRIEPLGDNRFRVVGDLTLRGVTREVALDAEFLGVGKDPWGGERAGFTARTKLNRHDFGASWNVALEAGGFLVGDTLDVTLDIEAVRKADQAS</sequence>
<reference evidence="2" key="1">
    <citation type="journal article" date="2020" name="mSystems">
        <title>Genome- and Community-Level Interaction Insights into Carbon Utilization and Element Cycling Functions of Hydrothermarchaeota in Hydrothermal Sediment.</title>
        <authorList>
            <person name="Zhou Z."/>
            <person name="Liu Y."/>
            <person name="Xu W."/>
            <person name="Pan J."/>
            <person name="Luo Z.H."/>
            <person name="Li M."/>
        </authorList>
    </citation>
    <scope>NUCLEOTIDE SEQUENCE [LARGE SCALE GENOMIC DNA]</scope>
    <source>
        <strain evidence="2">SpSt-210</strain>
    </source>
</reference>
<dbReference type="InterPro" id="IPR036761">
    <property type="entry name" value="TTHA0802/YceI-like_sf"/>
</dbReference>
<dbReference type="Pfam" id="PF04264">
    <property type="entry name" value="YceI"/>
    <property type="match status" value="1"/>
</dbReference>
<evidence type="ECO:0000259" key="1">
    <source>
        <dbReference type="SMART" id="SM00867"/>
    </source>
</evidence>
<dbReference type="SMART" id="SM00867">
    <property type="entry name" value="YceI"/>
    <property type="match status" value="1"/>
</dbReference>
<organism evidence="2">
    <name type="scientific">Thermorudis peleae</name>
    <dbReference type="NCBI Taxonomy" id="1382356"/>
    <lineage>
        <taxon>Bacteria</taxon>
        <taxon>Pseudomonadati</taxon>
        <taxon>Thermomicrobiota</taxon>
        <taxon>Thermomicrobia</taxon>
        <taxon>Thermomicrobia incertae sedis</taxon>
        <taxon>Thermorudis</taxon>
    </lineage>
</organism>
<dbReference type="EMBL" id="DSIY01000322">
    <property type="protein sequence ID" value="HEG92525.1"/>
    <property type="molecule type" value="Genomic_DNA"/>
</dbReference>
<dbReference type="SUPFAM" id="SSF101874">
    <property type="entry name" value="YceI-like"/>
    <property type="match status" value="1"/>
</dbReference>
<proteinExistence type="predicted"/>
<dbReference type="Gene3D" id="2.40.128.110">
    <property type="entry name" value="Lipid/polyisoprenoid-binding, YceI-like"/>
    <property type="match status" value="1"/>
</dbReference>
<dbReference type="InterPro" id="IPR007372">
    <property type="entry name" value="Lipid/polyisoprenoid-bd_YceI"/>
</dbReference>